<reference evidence="1" key="2">
    <citation type="journal article" date="2015" name="Fish Shellfish Immunol.">
        <title>Early steps in the European eel (Anguilla anguilla)-Vibrio vulnificus interaction in the gills: Role of the RtxA13 toxin.</title>
        <authorList>
            <person name="Callol A."/>
            <person name="Pajuelo D."/>
            <person name="Ebbesson L."/>
            <person name="Teles M."/>
            <person name="MacKenzie S."/>
            <person name="Amaro C."/>
        </authorList>
    </citation>
    <scope>NUCLEOTIDE SEQUENCE</scope>
</reference>
<proteinExistence type="predicted"/>
<dbReference type="AlphaFoldDB" id="A0A0E9V8G3"/>
<evidence type="ECO:0000313" key="1">
    <source>
        <dbReference type="EMBL" id="JAH74291.1"/>
    </source>
</evidence>
<reference evidence="1" key="1">
    <citation type="submission" date="2014-11" db="EMBL/GenBank/DDBJ databases">
        <authorList>
            <person name="Amaro Gonzalez C."/>
        </authorList>
    </citation>
    <scope>NUCLEOTIDE SEQUENCE</scope>
</reference>
<protein>
    <submittedName>
        <fullName evidence="1">Uncharacterized protein</fullName>
    </submittedName>
</protein>
<sequence>MRPAQCLSHPPTSRFNYRRLNL</sequence>
<dbReference type="EMBL" id="GBXM01025268">
    <property type="protein sequence ID" value="JAH83309.1"/>
    <property type="molecule type" value="Transcribed_RNA"/>
</dbReference>
<accession>A0A0E9V8G3</accession>
<name>A0A0E9V8G3_ANGAN</name>
<dbReference type="EMBL" id="GBXM01034286">
    <property type="protein sequence ID" value="JAH74291.1"/>
    <property type="molecule type" value="Transcribed_RNA"/>
</dbReference>
<organism evidence="1">
    <name type="scientific">Anguilla anguilla</name>
    <name type="common">European freshwater eel</name>
    <name type="synonym">Muraena anguilla</name>
    <dbReference type="NCBI Taxonomy" id="7936"/>
    <lineage>
        <taxon>Eukaryota</taxon>
        <taxon>Metazoa</taxon>
        <taxon>Chordata</taxon>
        <taxon>Craniata</taxon>
        <taxon>Vertebrata</taxon>
        <taxon>Euteleostomi</taxon>
        <taxon>Actinopterygii</taxon>
        <taxon>Neopterygii</taxon>
        <taxon>Teleostei</taxon>
        <taxon>Anguilliformes</taxon>
        <taxon>Anguillidae</taxon>
        <taxon>Anguilla</taxon>
    </lineage>
</organism>